<dbReference type="EC" id="2.7.1.217" evidence="10"/>
<reference evidence="15 16" key="1">
    <citation type="submission" date="2019-06" db="EMBL/GenBank/DDBJ databases">
        <title>Genome sequence of Rhodobacteraceae bacterium D4M1.</title>
        <authorList>
            <person name="Cao J."/>
        </authorList>
    </citation>
    <scope>NUCLEOTIDE SEQUENCE [LARGE SCALE GENOMIC DNA]</scope>
    <source>
        <strain evidence="15 16">D4M1</strain>
        <plasmid evidence="16">pd4m1c</plasmid>
    </source>
</reference>
<keyword evidence="5" id="KW-0067">ATP-binding</keyword>
<evidence type="ECO:0000256" key="6">
    <source>
        <dbReference type="ARBA" id="ARBA00023277"/>
    </source>
</evidence>
<keyword evidence="2" id="KW-0808">Transferase</keyword>
<dbReference type="Gene3D" id="3.40.980.20">
    <property type="entry name" value="Four-carbon acid sugar kinase, nucleotide binding domain"/>
    <property type="match status" value="1"/>
</dbReference>
<dbReference type="NCBIfam" id="NF043035">
    <property type="entry name" value="OxoTetrKin"/>
    <property type="match status" value="1"/>
</dbReference>
<dbReference type="InterPro" id="IPR031475">
    <property type="entry name" value="NBD_C"/>
</dbReference>
<evidence type="ECO:0000256" key="9">
    <source>
        <dbReference type="ARBA" id="ARBA00037335"/>
    </source>
</evidence>
<evidence type="ECO:0000256" key="8">
    <source>
        <dbReference type="ARBA" id="ARBA00036346"/>
    </source>
</evidence>
<organism evidence="15 16">
    <name type="scientific">Paroceanicella profunda</name>
    <dbReference type="NCBI Taxonomy" id="2579971"/>
    <lineage>
        <taxon>Bacteria</taxon>
        <taxon>Pseudomonadati</taxon>
        <taxon>Pseudomonadota</taxon>
        <taxon>Alphaproteobacteria</taxon>
        <taxon>Rhodobacterales</taxon>
        <taxon>Paracoccaceae</taxon>
        <taxon>Paroceanicella</taxon>
    </lineage>
</organism>
<evidence type="ECO:0000256" key="10">
    <source>
        <dbReference type="ARBA" id="ARBA00039095"/>
    </source>
</evidence>
<feature type="domain" description="Four-carbon acid sugar kinase N-terminal" evidence="13">
    <location>
        <begin position="3"/>
        <end position="228"/>
    </location>
</feature>
<comment type="function">
    <text evidence="9">Catalyzes the ATP-dependent phosphorylation of 3-oxo-tetronate to 3-oxo-tetronate 4-phosphate.</text>
</comment>
<evidence type="ECO:0000256" key="2">
    <source>
        <dbReference type="ARBA" id="ARBA00022679"/>
    </source>
</evidence>
<evidence type="ECO:0000256" key="1">
    <source>
        <dbReference type="ARBA" id="ARBA00005715"/>
    </source>
</evidence>
<dbReference type="GO" id="GO:0016301">
    <property type="term" value="F:kinase activity"/>
    <property type="evidence" value="ECO:0007669"/>
    <property type="project" value="UniProtKB-KW"/>
</dbReference>
<dbReference type="Proteomes" id="UP000305888">
    <property type="component" value="Plasmid pD4M1C"/>
</dbReference>
<evidence type="ECO:0000313" key="16">
    <source>
        <dbReference type="Proteomes" id="UP000305888"/>
    </source>
</evidence>
<protein>
    <recommendedName>
        <fullName evidence="11">3-oxo-tetronate kinase</fullName>
        <ecNumber evidence="10">2.7.1.217</ecNumber>
    </recommendedName>
    <alternativeName>
        <fullName evidence="12">3-dehydrotetronate 4-kinase</fullName>
    </alternativeName>
</protein>
<keyword evidence="6" id="KW-0119">Carbohydrate metabolism</keyword>
<dbReference type="Pfam" id="PF17042">
    <property type="entry name" value="NBD_C"/>
    <property type="match status" value="1"/>
</dbReference>
<feature type="domain" description="Four-carbon acid sugar kinase nucleotide binding" evidence="14">
    <location>
        <begin position="253"/>
        <end position="404"/>
    </location>
</feature>
<keyword evidence="15" id="KW-0614">Plasmid</keyword>
<gene>
    <name evidence="15" type="ORF">FDP22_22350</name>
</gene>
<keyword evidence="16" id="KW-1185">Reference proteome</keyword>
<accession>A0A5B8G1S1</accession>
<name>A0A5B8G1S1_9RHOB</name>
<evidence type="ECO:0000256" key="11">
    <source>
        <dbReference type="ARBA" id="ARBA00039461"/>
    </source>
</evidence>
<dbReference type="InterPro" id="IPR010737">
    <property type="entry name" value="4-carb_acid_sugar_kinase_N"/>
</dbReference>
<evidence type="ECO:0000256" key="12">
    <source>
        <dbReference type="ARBA" id="ARBA00041377"/>
    </source>
</evidence>
<keyword evidence="4 15" id="KW-0418">Kinase</keyword>
<dbReference type="SUPFAM" id="SSF142764">
    <property type="entry name" value="YgbK-like"/>
    <property type="match status" value="1"/>
</dbReference>
<dbReference type="InterPro" id="IPR037051">
    <property type="entry name" value="4-carb_acid_sugar_kinase_N_sf"/>
</dbReference>
<dbReference type="RefSeq" id="WP_138576963.1">
    <property type="nucleotide sequence ID" value="NZ_CP040821.1"/>
</dbReference>
<evidence type="ECO:0000256" key="4">
    <source>
        <dbReference type="ARBA" id="ARBA00022777"/>
    </source>
</evidence>
<comment type="catalytic activity">
    <reaction evidence="8">
        <text>3-dehydro-D-erythronate + ATP = 3-dehydro-4-O-phospho-D-erythronate + ADP + H(+)</text>
        <dbReference type="Rhea" id="RHEA:52556"/>
        <dbReference type="ChEBI" id="CHEBI:15378"/>
        <dbReference type="ChEBI" id="CHEBI:30616"/>
        <dbReference type="ChEBI" id="CHEBI:57958"/>
        <dbReference type="ChEBI" id="CHEBI:136593"/>
        <dbReference type="ChEBI" id="CHEBI:456216"/>
        <dbReference type="EC" id="2.7.1.217"/>
    </reaction>
</comment>
<dbReference type="Gene3D" id="3.40.50.10840">
    <property type="entry name" value="Putative sugar-binding, N-terminal domain"/>
    <property type="match status" value="1"/>
</dbReference>
<keyword evidence="3" id="KW-0547">Nucleotide-binding</keyword>
<evidence type="ECO:0000256" key="7">
    <source>
        <dbReference type="ARBA" id="ARBA00035898"/>
    </source>
</evidence>
<dbReference type="Pfam" id="PF07005">
    <property type="entry name" value="SBD_N"/>
    <property type="match status" value="1"/>
</dbReference>
<dbReference type="AlphaFoldDB" id="A0A5B8G1S1"/>
<comment type="catalytic activity">
    <reaction evidence="7">
        <text>3-dehydro-L-erythronate + ATP = 3-dehydro-4-O-phospho-L-erythronate + ADP + H(+)</text>
        <dbReference type="Rhea" id="RHEA:52552"/>
        <dbReference type="ChEBI" id="CHEBI:15378"/>
        <dbReference type="ChEBI" id="CHEBI:30616"/>
        <dbReference type="ChEBI" id="CHEBI:136592"/>
        <dbReference type="ChEBI" id="CHEBI:136670"/>
        <dbReference type="ChEBI" id="CHEBI:456216"/>
        <dbReference type="EC" id="2.7.1.217"/>
    </reaction>
</comment>
<evidence type="ECO:0000313" key="15">
    <source>
        <dbReference type="EMBL" id="QDL94615.1"/>
    </source>
</evidence>
<comment type="similarity">
    <text evidence="1">Belongs to the four-carbon acid sugar kinase family.</text>
</comment>
<dbReference type="OrthoDB" id="191465at2"/>
<dbReference type="GO" id="GO:0005524">
    <property type="term" value="F:ATP binding"/>
    <property type="evidence" value="ECO:0007669"/>
    <property type="project" value="UniProtKB-KW"/>
</dbReference>
<dbReference type="KEGG" id="ppru:FDP22_22350"/>
<evidence type="ECO:0000259" key="13">
    <source>
        <dbReference type="Pfam" id="PF07005"/>
    </source>
</evidence>
<proteinExistence type="inferred from homology"/>
<dbReference type="EMBL" id="CP040821">
    <property type="protein sequence ID" value="QDL94615.1"/>
    <property type="molecule type" value="Genomic_DNA"/>
</dbReference>
<dbReference type="InterPro" id="IPR042213">
    <property type="entry name" value="NBD_C_sf"/>
</dbReference>
<evidence type="ECO:0000256" key="3">
    <source>
        <dbReference type="ARBA" id="ARBA00022741"/>
    </source>
</evidence>
<dbReference type="InterPro" id="IPR050007">
    <property type="entry name" value="OtnK"/>
</dbReference>
<evidence type="ECO:0000256" key="5">
    <source>
        <dbReference type="ARBA" id="ARBA00022840"/>
    </source>
</evidence>
<sequence>MLLGCIGDDFTGSSDLANTLAKQGMRVTQYSGVPTAPAEAGVEAGVVALKSRTIAPQEAIAQSLKALEWLQAQGCRQFLFKYCSTFDSTPEGNIGPVAAALAERLDAWKVIVCPVFPATGRTLFEGHLFVNGKLLSESGMQDHPLTPMTDPDIRRWLARQTEMPVGHVSMAAVRRGAEAISAAFEAEHSAGRRLLVTDAIADADLMEIGAAAAGLPLITGGSGIAMGLPENFRREGLLAGGGYDWQGSDGPCVVLSGSCSIATRGQVAYHKARHPALQITVDDVIAGTTTAEGVADWLLAQEGLPLAYATAEPAVVRAAQETYGRARAASAIEDLFAEVTRLVVARGATRIIAAGGETSGAVVEALDLDALAIGPEIAPGAPALAAGPLRLTLKSGNFGDETFFETAAKILGGA</sequence>
<evidence type="ECO:0000259" key="14">
    <source>
        <dbReference type="Pfam" id="PF17042"/>
    </source>
</evidence>
<geneLocation type="plasmid" evidence="16">
    <name>pd4m1c</name>
</geneLocation>